<dbReference type="InterPro" id="IPR004838">
    <property type="entry name" value="NHTrfase_class1_PyrdxlP-BS"/>
</dbReference>
<evidence type="ECO:0000256" key="4">
    <source>
        <dbReference type="ARBA" id="ARBA00022679"/>
    </source>
</evidence>
<dbReference type="SUPFAM" id="SSF53383">
    <property type="entry name" value="PLP-dependent transferases"/>
    <property type="match status" value="1"/>
</dbReference>
<feature type="domain" description="Aminotransferase class I/classII large" evidence="6">
    <location>
        <begin position="43"/>
        <end position="405"/>
    </location>
</feature>
<evidence type="ECO:0000256" key="2">
    <source>
        <dbReference type="ARBA" id="ARBA00007441"/>
    </source>
</evidence>
<evidence type="ECO:0000313" key="7">
    <source>
        <dbReference type="EMBL" id="KAL3757274.1"/>
    </source>
</evidence>
<dbReference type="GO" id="GO:0008483">
    <property type="term" value="F:transaminase activity"/>
    <property type="evidence" value="ECO:0007669"/>
    <property type="project" value="UniProtKB-KW"/>
</dbReference>
<keyword evidence="4" id="KW-0808">Transferase</keyword>
<reference evidence="7 8" key="1">
    <citation type="submission" date="2024-10" db="EMBL/GenBank/DDBJ databases">
        <title>Updated reference genomes for cyclostephanoid diatoms.</title>
        <authorList>
            <person name="Roberts W.R."/>
            <person name="Alverson A.J."/>
        </authorList>
    </citation>
    <scope>NUCLEOTIDE SEQUENCE [LARGE SCALE GENOMIC DNA]</scope>
    <source>
        <strain evidence="7 8">AJA232-27</strain>
    </source>
</reference>
<gene>
    <name evidence="7" type="ORF">ACHAWU_008435</name>
</gene>
<dbReference type="PANTHER" id="PTHR46383">
    <property type="entry name" value="ASPARTATE AMINOTRANSFERASE"/>
    <property type="match status" value="1"/>
</dbReference>
<name>A0ABD3M3F9_9STRA</name>
<dbReference type="Proteomes" id="UP001530293">
    <property type="component" value="Unassembled WGS sequence"/>
</dbReference>
<comment type="cofactor">
    <cofactor evidence="1">
        <name>pyridoxal 5'-phosphate</name>
        <dbReference type="ChEBI" id="CHEBI:597326"/>
    </cofactor>
</comment>
<protein>
    <recommendedName>
        <fullName evidence="6">Aminotransferase class I/classII large domain-containing protein</fullName>
    </recommendedName>
</protein>
<dbReference type="InterPro" id="IPR004839">
    <property type="entry name" value="Aminotransferase_I/II_large"/>
</dbReference>
<dbReference type="InterPro" id="IPR015424">
    <property type="entry name" value="PyrdxlP-dep_Trfase"/>
</dbReference>
<dbReference type="AlphaFoldDB" id="A0ABD3M3F9"/>
<dbReference type="InterPro" id="IPR015421">
    <property type="entry name" value="PyrdxlP-dep_Trfase_major"/>
</dbReference>
<dbReference type="PANTHER" id="PTHR46383:SF2">
    <property type="entry name" value="AMINOTRANSFERASE"/>
    <property type="match status" value="1"/>
</dbReference>
<keyword evidence="3" id="KW-0032">Aminotransferase</keyword>
<evidence type="ECO:0000256" key="1">
    <source>
        <dbReference type="ARBA" id="ARBA00001933"/>
    </source>
</evidence>
<dbReference type="PROSITE" id="PS00105">
    <property type="entry name" value="AA_TRANSFER_CLASS_1"/>
    <property type="match status" value="1"/>
</dbReference>
<evidence type="ECO:0000256" key="5">
    <source>
        <dbReference type="ARBA" id="ARBA00022898"/>
    </source>
</evidence>
<comment type="caution">
    <text evidence="7">The sequence shown here is derived from an EMBL/GenBank/DDBJ whole genome shotgun (WGS) entry which is preliminary data.</text>
</comment>
<proteinExistence type="inferred from homology"/>
<dbReference type="CDD" id="cd00609">
    <property type="entry name" value="AAT_like"/>
    <property type="match status" value="1"/>
</dbReference>
<dbReference type="Pfam" id="PF00155">
    <property type="entry name" value="Aminotran_1_2"/>
    <property type="match status" value="1"/>
</dbReference>
<sequence>MASETSVGPSNRSISVESFKVMDVLRRANQLEAQGRTIYHCEVGQPETGAPPRVAEAAIAALSESSKMGYTDAFGLLSLREKISNHYSAKYEGIPEDRIGPDRIVVTTGSSGGFLLAFTACFDVGDVIAIASSGYPCYRNILQAFGCELANVPISEDFKLTARELRKEIQLREKGGKKKLKGLILSSPSNPTGAMLSVDELKELCELCEQENIRFLSDEIYHGITYGKQEATALSFSSTAIVINSFSKYYSMPGWRLGWMVLPPDLIDVVNVLQQNMFINAPTISQVAAMQCWEAETIEELEKHVAKYRASREYILKEMEHLQEIPAKNVAPADGGFYVYVDLDERNVCMSSGLGSTEMCRQLLEDEGVAFTPGTDFEDPSNNLGDRRFRISYAGGTDTVRMAMERFHQFWPRWRKLVEDAKK</sequence>
<evidence type="ECO:0000313" key="8">
    <source>
        <dbReference type="Proteomes" id="UP001530293"/>
    </source>
</evidence>
<keyword evidence="5" id="KW-0663">Pyridoxal phosphate</keyword>
<evidence type="ECO:0000259" key="6">
    <source>
        <dbReference type="Pfam" id="PF00155"/>
    </source>
</evidence>
<comment type="similarity">
    <text evidence="2">Belongs to the class-I pyridoxal-phosphate-dependent aminotransferase family.</text>
</comment>
<dbReference type="InterPro" id="IPR050596">
    <property type="entry name" value="AspAT/PAT-like"/>
</dbReference>
<evidence type="ECO:0000256" key="3">
    <source>
        <dbReference type="ARBA" id="ARBA00022576"/>
    </source>
</evidence>
<accession>A0ABD3M3F9</accession>
<dbReference type="EMBL" id="JALLBG020000268">
    <property type="protein sequence ID" value="KAL3757274.1"/>
    <property type="molecule type" value="Genomic_DNA"/>
</dbReference>
<keyword evidence="8" id="KW-1185">Reference proteome</keyword>
<dbReference type="Gene3D" id="3.40.640.10">
    <property type="entry name" value="Type I PLP-dependent aspartate aminotransferase-like (Major domain)"/>
    <property type="match status" value="1"/>
</dbReference>
<organism evidence="7 8">
    <name type="scientific">Discostella pseudostelligera</name>
    <dbReference type="NCBI Taxonomy" id="259834"/>
    <lineage>
        <taxon>Eukaryota</taxon>
        <taxon>Sar</taxon>
        <taxon>Stramenopiles</taxon>
        <taxon>Ochrophyta</taxon>
        <taxon>Bacillariophyta</taxon>
        <taxon>Coscinodiscophyceae</taxon>
        <taxon>Thalassiosirophycidae</taxon>
        <taxon>Stephanodiscales</taxon>
        <taxon>Stephanodiscaceae</taxon>
        <taxon>Discostella</taxon>
    </lineage>
</organism>